<dbReference type="SUPFAM" id="SSF55486">
    <property type="entry name" value="Metalloproteases ('zincins'), catalytic domain"/>
    <property type="match status" value="1"/>
</dbReference>
<protein>
    <submittedName>
        <fullName evidence="5">M1 family metallopeptidase</fullName>
    </submittedName>
</protein>
<feature type="binding site" evidence="2">
    <location>
        <position position="323"/>
    </location>
    <ligand>
        <name>Zn(2+)</name>
        <dbReference type="ChEBI" id="CHEBI:29105"/>
        <note>catalytic</note>
    </ligand>
</feature>
<dbReference type="Proteomes" id="UP000824044">
    <property type="component" value="Unassembled WGS sequence"/>
</dbReference>
<feature type="signal peptide" evidence="3">
    <location>
        <begin position="1"/>
        <end position="21"/>
    </location>
</feature>
<comment type="cofactor">
    <cofactor evidence="2">
        <name>Zn(2+)</name>
        <dbReference type="ChEBI" id="CHEBI:29105"/>
    </cofactor>
    <text evidence="2">Binds 1 zinc ion per subunit.</text>
</comment>
<dbReference type="Gene3D" id="1.10.390.10">
    <property type="entry name" value="Neutral Protease Domain 2"/>
    <property type="match status" value="1"/>
</dbReference>
<dbReference type="GO" id="GO:0008237">
    <property type="term" value="F:metallopeptidase activity"/>
    <property type="evidence" value="ECO:0007669"/>
    <property type="project" value="InterPro"/>
</dbReference>
<dbReference type="EMBL" id="DXBS01000063">
    <property type="protein sequence ID" value="HIZ24472.1"/>
    <property type="molecule type" value="Genomic_DNA"/>
</dbReference>
<proteinExistence type="predicted"/>
<dbReference type="InterPro" id="IPR034015">
    <property type="entry name" value="M1_LTA4H"/>
</dbReference>
<feature type="binding site" evidence="2">
    <location>
        <position position="327"/>
    </location>
    <ligand>
        <name>Zn(2+)</name>
        <dbReference type="ChEBI" id="CHEBI:29105"/>
        <note>catalytic</note>
    </ligand>
</feature>
<evidence type="ECO:0000256" key="2">
    <source>
        <dbReference type="PIRSR" id="PIRSR634015-3"/>
    </source>
</evidence>
<dbReference type="GO" id="GO:0008270">
    <property type="term" value="F:zinc ion binding"/>
    <property type="evidence" value="ECO:0007669"/>
    <property type="project" value="InterPro"/>
</dbReference>
<name>A0A9D2DWD6_9FIRM</name>
<dbReference type="PANTHER" id="PTHR45726">
    <property type="entry name" value="LEUKOTRIENE A-4 HYDROLASE"/>
    <property type="match status" value="1"/>
</dbReference>
<accession>A0A9D2DWD6</accession>
<keyword evidence="2" id="KW-0479">Metal-binding</keyword>
<dbReference type="PROSITE" id="PS51257">
    <property type="entry name" value="PROKAR_LIPOPROTEIN"/>
    <property type="match status" value="1"/>
</dbReference>
<evidence type="ECO:0000313" key="6">
    <source>
        <dbReference type="Proteomes" id="UP000824044"/>
    </source>
</evidence>
<evidence type="ECO:0000256" key="3">
    <source>
        <dbReference type="SAM" id="SignalP"/>
    </source>
</evidence>
<dbReference type="Pfam" id="PF01433">
    <property type="entry name" value="Peptidase_M1"/>
    <property type="match status" value="1"/>
</dbReference>
<dbReference type="InterPro" id="IPR014782">
    <property type="entry name" value="Peptidase_M1_dom"/>
</dbReference>
<dbReference type="AlphaFoldDB" id="A0A9D2DWD6"/>
<keyword evidence="3" id="KW-0732">Signal</keyword>
<feature type="binding site" evidence="2">
    <location>
        <position position="346"/>
    </location>
    <ligand>
        <name>Zn(2+)</name>
        <dbReference type="ChEBI" id="CHEBI:29105"/>
        <note>catalytic</note>
    </ligand>
</feature>
<dbReference type="CDD" id="cd09604">
    <property type="entry name" value="M1_APN_like"/>
    <property type="match status" value="1"/>
</dbReference>
<dbReference type="PANTHER" id="PTHR45726:SF3">
    <property type="entry name" value="LEUKOTRIENE A-4 HYDROLASE"/>
    <property type="match status" value="1"/>
</dbReference>
<feature type="active site" description="Proton donor" evidence="1">
    <location>
        <position position="413"/>
    </location>
</feature>
<reference evidence="5" key="2">
    <citation type="submission" date="2021-04" db="EMBL/GenBank/DDBJ databases">
        <authorList>
            <person name="Gilroy R."/>
        </authorList>
    </citation>
    <scope>NUCLEOTIDE SEQUENCE</scope>
    <source>
        <strain evidence="5">CHK33-5263</strain>
    </source>
</reference>
<evidence type="ECO:0000259" key="4">
    <source>
        <dbReference type="Pfam" id="PF01433"/>
    </source>
</evidence>
<organism evidence="5 6">
    <name type="scientific">Candidatus Gallimonas intestinigallinarum</name>
    <dbReference type="NCBI Taxonomy" id="2838604"/>
    <lineage>
        <taxon>Bacteria</taxon>
        <taxon>Bacillati</taxon>
        <taxon>Bacillota</taxon>
        <taxon>Clostridia</taxon>
        <taxon>Candidatus Gallimonas</taxon>
    </lineage>
</organism>
<reference evidence="5" key="1">
    <citation type="journal article" date="2021" name="PeerJ">
        <title>Extensive microbial diversity within the chicken gut microbiome revealed by metagenomics and culture.</title>
        <authorList>
            <person name="Gilroy R."/>
            <person name="Ravi A."/>
            <person name="Getino M."/>
            <person name="Pursley I."/>
            <person name="Horton D.L."/>
            <person name="Alikhan N.F."/>
            <person name="Baker D."/>
            <person name="Gharbi K."/>
            <person name="Hall N."/>
            <person name="Watson M."/>
            <person name="Adriaenssens E.M."/>
            <person name="Foster-Nyarko E."/>
            <person name="Jarju S."/>
            <person name="Secka A."/>
            <person name="Antonio M."/>
            <person name="Oren A."/>
            <person name="Chaudhuri R.R."/>
            <person name="La Ragione R."/>
            <person name="Hildebrand F."/>
            <person name="Pallen M.J."/>
        </authorList>
    </citation>
    <scope>NUCLEOTIDE SEQUENCE</scope>
    <source>
        <strain evidence="5">CHK33-5263</strain>
    </source>
</reference>
<evidence type="ECO:0000256" key="1">
    <source>
        <dbReference type="PIRSR" id="PIRSR634015-1"/>
    </source>
</evidence>
<feature type="chain" id="PRO_5038403100" evidence="3">
    <location>
        <begin position="22"/>
        <end position="478"/>
    </location>
</feature>
<evidence type="ECO:0000313" key="5">
    <source>
        <dbReference type="EMBL" id="HIZ24472.1"/>
    </source>
</evidence>
<feature type="active site" description="Proton acceptor" evidence="1">
    <location>
        <position position="324"/>
    </location>
</feature>
<comment type="caution">
    <text evidence="5">The sequence shown here is derived from an EMBL/GenBank/DDBJ whole genome shotgun (WGS) entry which is preliminary data.</text>
</comment>
<dbReference type="InterPro" id="IPR027268">
    <property type="entry name" value="Peptidase_M4/M1_CTD_sf"/>
</dbReference>
<sequence length="478" mass="52699">MRRILPVVLALLLALAPLTLAACGTTTPDLYTMTLVYEPSTRSLAGEMTVQLENRTESAWETVKFQLWPNAFREGAKYLPVSETYAPAVYYKGASFGGITLTGIEGGEARVVGEDENILEVTPPAPVYPDERITLTMRFTVLLPEIEHRLGVGQKTVNLGNFYPILCAWGEEGFCEHVYACCGDPFVSGVADYDVTFSLPASYHVAHTGTGTRTEENGLATYHVRAEGVRDFAMVCSEQFTVHTAEASGIPVAYYALDDADPSGTLQTACESLSYYADTFGAYEYPAYTVVETGFPYGGMEYPMLSLIADDLPATEVPLVVAHETAHQWWYAMVGSDQYHEAWQDEGLAEYSAALFFEAYPEYGRTYADMVAASESAYRAYYSVSAQLSRGETAMRRDLTDYTGDYAYRSLAYDKGVILFDRLRQTVGEERFFAAIKDYARAYKGEIAPPEALIARFAARSPQAEGIFAAFLDGLCVI</sequence>
<keyword evidence="2" id="KW-0862">Zinc</keyword>
<feature type="domain" description="Peptidase M1 membrane alanine aminopeptidase" evidence="4">
    <location>
        <begin position="266"/>
        <end position="455"/>
    </location>
</feature>
<gene>
    <name evidence="5" type="ORF">H9812_03225</name>
</gene>